<protein>
    <submittedName>
        <fullName evidence="1 3">Uncharacterized protein</fullName>
    </submittedName>
</protein>
<evidence type="ECO:0000313" key="1">
    <source>
        <dbReference type="EMBL" id="KAF1814348.1"/>
    </source>
</evidence>
<organism evidence="1">
    <name type="scientific">Eremomyces bilateralis CBS 781.70</name>
    <dbReference type="NCBI Taxonomy" id="1392243"/>
    <lineage>
        <taxon>Eukaryota</taxon>
        <taxon>Fungi</taxon>
        <taxon>Dikarya</taxon>
        <taxon>Ascomycota</taxon>
        <taxon>Pezizomycotina</taxon>
        <taxon>Dothideomycetes</taxon>
        <taxon>Dothideomycetes incertae sedis</taxon>
        <taxon>Eremomycetales</taxon>
        <taxon>Eremomycetaceae</taxon>
        <taxon>Eremomyces</taxon>
    </lineage>
</organism>
<reference evidence="3" key="3">
    <citation type="submission" date="2025-04" db="UniProtKB">
        <authorList>
            <consortium name="RefSeq"/>
        </authorList>
    </citation>
    <scope>IDENTIFICATION</scope>
    <source>
        <strain evidence="3">CBS 781.70</strain>
    </source>
</reference>
<dbReference type="InterPro" id="IPR021858">
    <property type="entry name" value="Fun_TF"/>
</dbReference>
<dbReference type="Proteomes" id="UP000504638">
    <property type="component" value="Unplaced"/>
</dbReference>
<reference evidence="3" key="2">
    <citation type="submission" date="2020-04" db="EMBL/GenBank/DDBJ databases">
        <authorList>
            <consortium name="NCBI Genome Project"/>
        </authorList>
    </citation>
    <scope>NUCLEOTIDE SEQUENCE</scope>
    <source>
        <strain evidence="3">CBS 781.70</strain>
    </source>
</reference>
<dbReference type="OrthoDB" id="5386330at2759"/>
<gene>
    <name evidence="1 3" type="ORF">P152DRAFT_456589</name>
</gene>
<evidence type="ECO:0000313" key="3">
    <source>
        <dbReference type="RefSeq" id="XP_033535979.1"/>
    </source>
</evidence>
<sequence>MKALELLYHYTAQTYLTLTRNESQVELWRVTAPNLAFKSRFLMRSLLAISALHLCHLQPIRHEELTHAAAFHMNLALGYFRSDVTDMTKQNFETVCAFSCFVSIYGMASWQSADRRLRSSPTSTNKPLHDFLERLHLIRSTFFLLSSKADWANTGAMAPLAHTNLSVNFATNPDDHRIAALLQLVTPPDSASPARKEQYRVYRHALDRLRITCALCTSTENSFNNAAPVNIWISSISEEFVQLLYEGQPEALVLLAHLCVVLKQVGRFWFMHACPERLVTTIADMLSHEWRTWIEWPLREIVGRCLCPPELEGRTLPIPIRC</sequence>
<dbReference type="InterPro" id="IPR053157">
    <property type="entry name" value="Sterol_Uptake_Regulator"/>
</dbReference>
<dbReference type="EMBL" id="ML975153">
    <property type="protein sequence ID" value="KAF1814348.1"/>
    <property type="molecule type" value="Genomic_DNA"/>
</dbReference>
<dbReference type="GeneID" id="54419605"/>
<dbReference type="PANTHER" id="PTHR47784">
    <property type="entry name" value="STEROL UPTAKE CONTROL PROTEIN 2"/>
    <property type="match status" value="1"/>
</dbReference>
<evidence type="ECO:0000313" key="2">
    <source>
        <dbReference type="Proteomes" id="UP000504638"/>
    </source>
</evidence>
<dbReference type="PANTHER" id="PTHR47784:SF5">
    <property type="entry name" value="STEROL UPTAKE CONTROL PROTEIN 2"/>
    <property type="match status" value="1"/>
</dbReference>
<accession>A0A6G1G8E9</accession>
<reference evidence="1 3" key="1">
    <citation type="submission" date="2020-01" db="EMBL/GenBank/DDBJ databases">
        <authorList>
            <consortium name="DOE Joint Genome Institute"/>
            <person name="Haridas S."/>
            <person name="Albert R."/>
            <person name="Binder M."/>
            <person name="Bloem J."/>
            <person name="Labutti K."/>
            <person name="Salamov A."/>
            <person name="Andreopoulos B."/>
            <person name="Baker S.E."/>
            <person name="Barry K."/>
            <person name="Bills G."/>
            <person name="Bluhm B.H."/>
            <person name="Cannon C."/>
            <person name="Castanera R."/>
            <person name="Culley D.E."/>
            <person name="Daum C."/>
            <person name="Ezra D."/>
            <person name="Gonzalez J.B."/>
            <person name="Henrissat B."/>
            <person name="Kuo A."/>
            <person name="Liang C."/>
            <person name="Lipzen A."/>
            <person name="Lutzoni F."/>
            <person name="Magnuson J."/>
            <person name="Mondo S."/>
            <person name="Nolan M."/>
            <person name="Ohm R."/>
            <person name="Pangilinan J."/>
            <person name="Park H.-J."/>
            <person name="Ramirez L."/>
            <person name="Alfaro M."/>
            <person name="Sun H."/>
            <person name="Tritt A."/>
            <person name="Yoshinaga Y."/>
            <person name="Zwiers L.-H."/>
            <person name="Turgeon B.G."/>
            <person name="Goodwin S.B."/>
            <person name="Spatafora J.W."/>
            <person name="Crous P.W."/>
            <person name="Grigoriev I.V."/>
        </authorList>
    </citation>
    <scope>NUCLEOTIDE SEQUENCE</scope>
    <source>
        <strain evidence="1 3">CBS 781.70</strain>
    </source>
</reference>
<dbReference type="RefSeq" id="XP_033535979.1">
    <property type="nucleotide sequence ID" value="XM_033679035.1"/>
</dbReference>
<keyword evidence="2" id="KW-1185">Reference proteome</keyword>
<dbReference type="AlphaFoldDB" id="A0A6G1G8E9"/>
<dbReference type="Pfam" id="PF11951">
    <property type="entry name" value="Fungal_trans_2"/>
    <property type="match status" value="1"/>
</dbReference>
<proteinExistence type="predicted"/>
<name>A0A6G1G8E9_9PEZI</name>
<dbReference type="GO" id="GO:0001228">
    <property type="term" value="F:DNA-binding transcription activator activity, RNA polymerase II-specific"/>
    <property type="evidence" value="ECO:0007669"/>
    <property type="project" value="TreeGrafter"/>
</dbReference>